<gene>
    <name evidence="1" type="ORF">GO988_00055</name>
</gene>
<accession>A0A7K1T8K1</accession>
<dbReference type="EMBL" id="WQKZ01000001">
    <property type="protein sequence ID" value="MVN74713.1"/>
    <property type="molecule type" value="Genomic_DNA"/>
</dbReference>
<proteinExistence type="predicted"/>
<evidence type="ECO:0000313" key="2">
    <source>
        <dbReference type="Proteomes" id="UP000441336"/>
    </source>
</evidence>
<keyword evidence="2" id="KW-1185">Reference proteome</keyword>
<organism evidence="1 2">
    <name type="scientific">Hymenobacter ginkgonis</name>
    <dbReference type="NCBI Taxonomy" id="2682976"/>
    <lineage>
        <taxon>Bacteria</taxon>
        <taxon>Pseudomonadati</taxon>
        <taxon>Bacteroidota</taxon>
        <taxon>Cytophagia</taxon>
        <taxon>Cytophagales</taxon>
        <taxon>Hymenobacteraceae</taxon>
        <taxon>Hymenobacter</taxon>
    </lineage>
</organism>
<dbReference type="RefSeq" id="WP_157561502.1">
    <property type="nucleotide sequence ID" value="NZ_WQKZ01000001.1"/>
</dbReference>
<reference evidence="1 2" key="1">
    <citation type="submission" date="2019-12" db="EMBL/GenBank/DDBJ databases">
        <title>Hymenobacter sp. HMF4947 Genome sequencing and assembly.</title>
        <authorList>
            <person name="Kang H."/>
            <person name="Cha I."/>
            <person name="Kim H."/>
            <person name="Joh K."/>
        </authorList>
    </citation>
    <scope>NUCLEOTIDE SEQUENCE [LARGE SCALE GENOMIC DNA]</scope>
    <source>
        <strain evidence="1 2">HMF4947</strain>
    </source>
</reference>
<name>A0A7K1T8K1_9BACT</name>
<dbReference type="Proteomes" id="UP000441336">
    <property type="component" value="Unassembled WGS sequence"/>
</dbReference>
<comment type="caution">
    <text evidence="1">The sequence shown here is derived from an EMBL/GenBank/DDBJ whole genome shotgun (WGS) entry which is preliminary data.</text>
</comment>
<dbReference type="AlphaFoldDB" id="A0A7K1T8K1"/>
<evidence type="ECO:0000313" key="1">
    <source>
        <dbReference type="EMBL" id="MVN74713.1"/>
    </source>
</evidence>
<protein>
    <submittedName>
        <fullName evidence="1">Uncharacterized protein</fullName>
    </submittedName>
</protein>
<sequence>MAISLDSLYAPVNDFFLKKFQSTDGSPMLFRFDQYGIKISDEDYDPAAHNVQEVFSDLVNRMPILSTDAATVIFIDKPIDEYYHQIILKPSLPSLPPGADESTRESLQNTFASLKNEAIRDYEDTYSQARGGGTGGEVVSAAVPELFRLSTPTPRNWYDRTNAEIWEKYSFSITDDPAKAPPVSQPVAPKPLWKLRLNDAQMAQLMPALVAPEPVKPTVLLNNVKLARLNAFSMIQPVAAAAPAPAAKPAIANMAFHNVLAHGLNAPVALTTVKPALQANALLLNSVEGTPTRTPVQQRFHSAFDRLRLLDKINLTNAIKDVAPTQPVSTNTININFDYCLVRIDRGWFSSLFVDNRNWYIPGYKRGELSASEGGLAVIPSAMLLVKNLRLTANWSGDDLNNIKAATAFGPFNVDAQQDTSTDVGHDGIQVVGWLLQKLPTLPSNDPPS</sequence>